<proteinExistence type="predicted"/>
<name>A0A0G0PZ82_9BACT</name>
<dbReference type="SUPFAM" id="SSF53383">
    <property type="entry name" value="PLP-dependent transferases"/>
    <property type="match status" value="1"/>
</dbReference>
<sequence length="99" mass="11268">MNKAEWILKERMRVGALYDKVLKDVTGIKLVCIPANVESSPCHSQQVFNKYPDTVISKTDSFPKTDFVCKHHICLPLYPGLKDEEIEFVVNSLKDLITS</sequence>
<evidence type="ECO:0000313" key="2">
    <source>
        <dbReference type="Proteomes" id="UP000034539"/>
    </source>
</evidence>
<gene>
    <name evidence="1" type="ORF">UT63_C0020G0008</name>
</gene>
<dbReference type="AlphaFoldDB" id="A0A0G0PZ82"/>
<dbReference type="Proteomes" id="UP000034539">
    <property type="component" value="Unassembled WGS sequence"/>
</dbReference>
<dbReference type="InterPro" id="IPR000653">
    <property type="entry name" value="DegT/StrS_aminotransferase"/>
</dbReference>
<dbReference type="Pfam" id="PF01041">
    <property type="entry name" value="DegT_DnrJ_EryC1"/>
    <property type="match status" value="1"/>
</dbReference>
<protein>
    <recommendedName>
        <fullName evidence="3">DegT/DnrJ/EryC1/StrS aminotransferase</fullName>
    </recommendedName>
</protein>
<reference evidence="1 2" key="1">
    <citation type="journal article" date="2015" name="Nature">
        <title>rRNA introns, odd ribosomes, and small enigmatic genomes across a large radiation of phyla.</title>
        <authorList>
            <person name="Brown C.T."/>
            <person name="Hug L.A."/>
            <person name="Thomas B.C."/>
            <person name="Sharon I."/>
            <person name="Castelle C.J."/>
            <person name="Singh A."/>
            <person name="Wilkins M.J."/>
            <person name="Williams K.H."/>
            <person name="Banfield J.F."/>
        </authorList>
    </citation>
    <scope>NUCLEOTIDE SEQUENCE [LARGE SCALE GENOMIC DNA]</scope>
</reference>
<dbReference type="InterPro" id="IPR015424">
    <property type="entry name" value="PyrdxlP-dep_Trfase"/>
</dbReference>
<dbReference type="InterPro" id="IPR015422">
    <property type="entry name" value="PyrdxlP-dep_Trfase_small"/>
</dbReference>
<comment type="caution">
    <text evidence="1">The sequence shown here is derived from an EMBL/GenBank/DDBJ whole genome shotgun (WGS) entry which is preliminary data.</text>
</comment>
<accession>A0A0G0PZ82</accession>
<evidence type="ECO:0008006" key="3">
    <source>
        <dbReference type="Google" id="ProtNLM"/>
    </source>
</evidence>
<dbReference type="EMBL" id="LBXN01000020">
    <property type="protein sequence ID" value="KKR33238.1"/>
    <property type="molecule type" value="Genomic_DNA"/>
</dbReference>
<evidence type="ECO:0000313" key="1">
    <source>
        <dbReference type="EMBL" id="KKR33238.1"/>
    </source>
</evidence>
<dbReference type="Gene3D" id="3.90.1150.10">
    <property type="entry name" value="Aspartate Aminotransferase, domain 1"/>
    <property type="match status" value="1"/>
</dbReference>
<organism evidence="1 2">
    <name type="scientific">Candidatus Gottesmanbacteria bacterium GW2011_GWC2_39_8</name>
    <dbReference type="NCBI Taxonomy" id="1618450"/>
    <lineage>
        <taxon>Bacteria</taxon>
        <taxon>Candidatus Gottesmaniibacteriota</taxon>
    </lineage>
</organism>